<evidence type="ECO:0000313" key="1">
    <source>
        <dbReference type="EMBL" id="PWF26339.1"/>
    </source>
</evidence>
<sequence length="278" mass="30795">MTLLPTEPHVYLESADPRLIVADMDGTLLDEHGRIPDELWPLLDVMKERGITFVPASGRQYFRLEQMFHRASSGMPFICENGSFVVRDGEEVSSCSLPREGVVRTVEALREAGSEVGIVVAGKKMGYHERTEPEFLGEVEKYYRRAKLLDDVLKYDDDVNKVAIFDFGDAESGVYQDLQGKVDEYSVVVSAKQWVDVMNPSADKGNAVRALQEELGVTREQTVAFGDFLNDVEMLEAAGMSFAMANSHPGVFDVSRFVAPSNAEGGVITVLRHLLGLQ</sequence>
<dbReference type="GO" id="GO:0005829">
    <property type="term" value="C:cytosol"/>
    <property type="evidence" value="ECO:0007669"/>
    <property type="project" value="TreeGrafter"/>
</dbReference>
<dbReference type="Gene3D" id="3.30.1240.10">
    <property type="match status" value="1"/>
</dbReference>
<comment type="caution">
    <text evidence="1">The sequence shown here is derived from an EMBL/GenBank/DDBJ whole genome shotgun (WGS) entry which is preliminary data.</text>
</comment>
<gene>
    <name evidence="1" type="ORF">DD236_05610</name>
</gene>
<dbReference type="InterPro" id="IPR006379">
    <property type="entry name" value="HAD-SF_hydro_IIB"/>
</dbReference>
<dbReference type="AlphaFoldDB" id="A0A2V1K5L7"/>
<dbReference type="Proteomes" id="UP000245283">
    <property type="component" value="Unassembled WGS sequence"/>
</dbReference>
<reference evidence="2" key="1">
    <citation type="submission" date="2018-05" db="EMBL/GenBank/DDBJ databases">
        <authorList>
            <person name="Li Y."/>
        </authorList>
    </citation>
    <scope>NUCLEOTIDE SEQUENCE [LARGE SCALE GENOMIC DNA]</scope>
    <source>
        <strain evidence="2">sk1b4</strain>
    </source>
</reference>
<dbReference type="PANTHER" id="PTHR10000">
    <property type="entry name" value="PHOSPHOSERINE PHOSPHATASE"/>
    <property type="match status" value="1"/>
</dbReference>
<evidence type="ECO:0000313" key="2">
    <source>
        <dbReference type="Proteomes" id="UP000245283"/>
    </source>
</evidence>
<dbReference type="SFLD" id="SFLDS00003">
    <property type="entry name" value="Haloacid_Dehalogenase"/>
    <property type="match status" value="1"/>
</dbReference>
<dbReference type="NCBIfam" id="TIGR00099">
    <property type="entry name" value="Cof-subfamily"/>
    <property type="match status" value="1"/>
</dbReference>
<keyword evidence="1" id="KW-0378">Hydrolase</keyword>
<dbReference type="Gene3D" id="3.40.50.1000">
    <property type="entry name" value="HAD superfamily/HAD-like"/>
    <property type="match status" value="1"/>
</dbReference>
<protein>
    <submittedName>
        <fullName evidence="1">HAD family hydrolase</fullName>
    </submittedName>
</protein>
<dbReference type="GO" id="GO:0016791">
    <property type="term" value="F:phosphatase activity"/>
    <property type="evidence" value="ECO:0007669"/>
    <property type="project" value="TreeGrafter"/>
</dbReference>
<keyword evidence="2" id="KW-1185">Reference proteome</keyword>
<dbReference type="NCBIfam" id="TIGR01484">
    <property type="entry name" value="HAD-SF-IIB"/>
    <property type="match status" value="1"/>
</dbReference>
<dbReference type="PANTHER" id="PTHR10000:SF53">
    <property type="entry name" value="5-AMINO-6-(5-PHOSPHO-D-RIBITYLAMINO)URACIL PHOSPHATASE YBJI-RELATED"/>
    <property type="match status" value="1"/>
</dbReference>
<name>A0A2V1K5L7_9ACTO</name>
<dbReference type="InterPro" id="IPR000150">
    <property type="entry name" value="Cof"/>
</dbReference>
<dbReference type="CDD" id="cd07518">
    <property type="entry name" value="HAD_YbiV-Like"/>
    <property type="match status" value="1"/>
</dbReference>
<dbReference type="SUPFAM" id="SSF56784">
    <property type="entry name" value="HAD-like"/>
    <property type="match status" value="1"/>
</dbReference>
<proteinExistence type="predicted"/>
<dbReference type="OrthoDB" id="3180855at2"/>
<dbReference type="InterPro" id="IPR036412">
    <property type="entry name" value="HAD-like_sf"/>
</dbReference>
<dbReference type="EMBL" id="QETB01000003">
    <property type="protein sequence ID" value="PWF26339.1"/>
    <property type="molecule type" value="Genomic_DNA"/>
</dbReference>
<dbReference type="InterPro" id="IPR023214">
    <property type="entry name" value="HAD_sf"/>
</dbReference>
<organism evidence="1 2">
    <name type="scientific">Ancrocorticia populi</name>
    <dbReference type="NCBI Taxonomy" id="2175228"/>
    <lineage>
        <taxon>Bacteria</taxon>
        <taxon>Bacillati</taxon>
        <taxon>Actinomycetota</taxon>
        <taxon>Actinomycetes</taxon>
        <taxon>Actinomycetales</taxon>
        <taxon>Actinomycetaceae</taxon>
        <taxon>Ancrocorticia</taxon>
    </lineage>
</organism>
<dbReference type="RefSeq" id="WP_109093411.1">
    <property type="nucleotide sequence ID" value="NZ_CAMELQ010000001.1"/>
</dbReference>
<accession>A0A2V1K5L7</accession>
<dbReference type="Pfam" id="PF08282">
    <property type="entry name" value="Hydrolase_3"/>
    <property type="match status" value="1"/>
</dbReference>
<dbReference type="GO" id="GO:0000287">
    <property type="term" value="F:magnesium ion binding"/>
    <property type="evidence" value="ECO:0007669"/>
    <property type="project" value="TreeGrafter"/>
</dbReference>
<dbReference type="SFLD" id="SFLDG01140">
    <property type="entry name" value="C2.B:_Phosphomannomutase_and_P"/>
    <property type="match status" value="1"/>
</dbReference>